<sequence length="597" mass="66111">MADDGARKDEMKGQRQEVNLQFVNMNVATAAERQRNQKVVRSTAMKSFRRRQKSQRQEEKGESSKGKDKQVLELADSRPSAFAGTEKSIAESAPLTATYERPPLIPYSDTSWLVGSPSSSSSDSSTGEEGPVVGVEIQMIGTEHLRGRNIQTSTLNSPRSLLGAGRVDPFRTYPVDVHNTSHAPELIDHSMTVLWRGLRPPGENEVASKLAAAWLGKMNEHPIVMHAMLFGAQAHMDVLRGPRLRVDSSIRLFHKLQTMRLLNEELRSPEKIPLDDIILAILTLSANEVETTNATEKEPSPFNSPLASSQWLDVYGSMSHLAAHTTAMRSLVARRGGLENIELEGLAEVLSFSDILGATQSLKKPHWPLLKRTSSIEDILIPEILKLSLRRLGQGFEDLMSVGVTEKVVDVIHALADLTIIIDCHCRGVKHISDMAQFIDKRNAVQYQLVSLPIGEELPPGEVGSTNVYESVRLATMIYSAAVTFPLPPLTGIFHRLTCTLRDALEKSKSDSCWRSSPKTLLWILVLGGIAASGTNERPWYAQVLSTVSMGLELSTWYQVSVELENYLWLESACDSAGRSLWIEVEQERMRSVDNAS</sequence>
<gene>
    <name evidence="2" type="ORF">PAC_16732</name>
</gene>
<feature type="region of interest" description="Disordered" evidence="1">
    <location>
        <begin position="32"/>
        <end position="72"/>
    </location>
</feature>
<dbReference type="EMBL" id="FJOG01000040">
    <property type="protein sequence ID" value="CZR66831.1"/>
    <property type="molecule type" value="Genomic_DNA"/>
</dbReference>
<dbReference type="PANTHER" id="PTHR37540:SF5">
    <property type="entry name" value="TRANSCRIPTION FACTOR DOMAIN-CONTAINING PROTEIN"/>
    <property type="match status" value="1"/>
</dbReference>
<protein>
    <recommendedName>
        <fullName evidence="4">Tachykinin family protein</fullName>
    </recommendedName>
</protein>
<dbReference type="Pfam" id="PF11951">
    <property type="entry name" value="Fungal_trans_2"/>
    <property type="match status" value="1"/>
</dbReference>
<feature type="compositionally biased region" description="Basic and acidic residues" evidence="1">
    <location>
        <begin position="55"/>
        <end position="71"/>
    </location>
</feature>
<dbReference type="PANTHER" id="PTHR37540">
    <property type="entry name" value="TRANSCRIPTION FACTOR (ACR-2), PUTATIVE-RELATED-RELATED"/>
    <property type="match status" value="1"/>
</dbReference>
<reference evidence="2 3" key="1">
    <citation type="submission" date="2016-03" db="EMBL/GenBank/DDBJ databases">
        <authorList>
            <person name="Ploux O."/>
        </authorList>
    </citation>
    <scope>NUCLEOTIDE SEQUENCE [LARGE SCALE GENOMIC DNA]</scope>
    <source>
        <strain evidence="2 3">UAMH 11012</strain>
    </source>
</reference>
<organism evidence="2 3">
    <name type="scientific">Phialocephala subalpina</name>
    <dbReference type="NCBI Taxonomy" id="576137"/>
    <lineage>
        <taxon>Eukaryota</taxon>
        <taxon>Fungi</taxon>
        <taxon>Dikarya</taxon>
        <taxon>Ascomycota</taxon>
        <taxon>Pezizomycotina</taxon>
        <taxon>Leotiomycetes</taxon>
        <taxon>Helotiales</taxon>
        <taxon>Mollisiaceae</taxon>
        <taxon>Phialocephala</taxon>
        <taxon>Phialocephala fortinii species complex</taxon>
    </lineage>
</organism>
<dbReference type="Proteomes" id="UP000184330">
    <property type="component" value="Unassembled WGS sequence"/>
</dbReference>
<dbReference type="InterPro" id="IPR021858">
    <property type="entry name" value="Fun_TF"/>
</dbReference>
<feature type="region of interest" description="Disordered" evidence="1">
    <location>
        <begin position="107"/>
        <end position="129"/>
    </location>
</feature>
<evidence type="ECO:0008006" key="4">
    <source>
        <dbReference type="Google" id="ProtNLM"/>
    </source>
</evidence>
<evidence type="ECO:0000256" key="1">
    <source>
        <dbReference type="SAM" id="MobiDB-lite"/>
    </source>
</evidence>
<feature type="compositionally biased region" description="Low complexity" evidence="1">
    <location>
        <begin position="116"/>
        <end position="125"/>
    </location>
</feature>
<name>A0A1L7XP54_9HELO</name>
<dbReference type="STRING" id="576137.A0A1L7XP54"/>
<proteinExistence type="predicted"/>
<dbReference type="AlphaFoldDB" id="A0A1L7XP54"/>
<dbReference type="OrthoDB" id="3469466at2759"/>
<keyword evidence="3" id="KW-1185">Reference proteome</keyword>
<accession>A0A1L7XP54</accession>
<evidence type="ECO:0000313" key="3">
    <source>
        <dbReference type="Proteomes" id="UP000184330"/>
    </source>
</evidence>
<evidence type="ECO:0000313" key="2">
    <source>
        <dbReference type="EMBL" id="CZR66831.1"/>
    </source>
</evidence>